<organism evidence="6 7">
    <name type="scientific">Staphylococcus lugdunensis</name>
    <dbReference type="NCBI Taxonomy" id="28035"/>
    <lineage>
        <taxon>Bacteria</taxon>
        <taxon>Bacillati</taxon>
        <taxon>Bacillota</taxon>
        <taxon>Bacilli</taxon>
        <taxon>Bacillales</taxon>
        <taxon>Staphylococcaceae</taxon>
        <taxon>Staphylococcus</taxon>
    </lineage>
</organism>
<sequence>MTDKSSLVLSGGGHYGIAFHLGFLKGVADAGLNLRQVDYIVGTSAGSQVSATLSSPLDWETIWQEQIVKKVNEITPISDAEMTNLFKTFDELAKTSLSDKSWVAGMGEISKNTHPFVSLEERRNMIRERLGSVPLEWNEQLQVVATELETSERKVFNKYSNVDLVDALAASSALQGVWQPIPINNHLYYDGGSYSMENPDVIDGVNKVVILTTNLPVATPYRLNDIITRMKREGKAVFLVKPDANVVSILEHYNYNTVNAEMREAVALAAVNQGKETADELKRFLEQS</sequence>
<dbReference type="PROSITE" id="PS51635">
    <property type="entry name" value="PNPLA"/>
    <property type="match status" value="1"/>
</dbReference>
<evidence type="ECO:0000313" key="6">
    <source>
        <dbReference type="EMBL" id="TBW72340.1"/>
    </source>
</evidence>
<dbReference type="AlphaFoldDB" id="A0A292DHR9"/>
<feature type="short sequence motif" description="GXSXG" evidence="4">
    <location>
        <begin position="42"/>
        <end position="46"/>
    </location>
</feature>
<dbReference type="SUPFAM" id="SSF52151">
    <property type="entry name" value="FabD/lysophospholipase-like"/>
    <property type="match status" value="1"/>
</dbReference>
<keyword evidence="1 4" id="KW-0378">Hydrolase</keyword>
<proteinExistence type="predicted"/>
<dbReference type="GO" id="GO:0016042">
    <property type="term" value="P:lipid catabolic process"/>
    <property type="evidence" value="ECO:0007669"/>
    <property type="project" value="UniProtKB-UniRule"/>
</dbReference>
<dbReference type="InterPro" id="IPR002641">
    <property type="entry name" value="PNPLA_dom"/>
</dbReference>
<dbReference type="InterPro" id="IPR050301">
    <property type="entry name" value="NTE"/>
</dbReference>
<name>A0A292DHR9_STALU</name>
<dbReference type="EMBL" id="SCHB01000003">
    <property type="protein sequence ID" value="TBW72340.1"/>
    <property type="molecule type" value="Genomic_DNA"/>
</dbReference>
<feature type="active site" description="Nucleophile" evidence="4">
    <location>
        <position position="44"/>
    </location>
</feature>
<dbReference type="Proteomes" id="UP000293637">
    <property type="component" value="Unassembled WGS sequence"/>
</dbReference>
<gene>
    <name evidence="6" type="ORF">EQ812_05010</name>
</gene>
<dbReference type="InterPro" id="IPR016035">
    <property type="entry name" value="Acyl_Trfase/lysoPLipase"/>
</dbReference>
<evidence type="ECO:0000313" key="7">
    <source>
        <dbReference type="Proteomes" id="UP000293637"/>
    </source>
</evidence>
<feature type="short sequence motif" description="DGA/G" evidence="4">
    <location>
        <begin position="190"/>
        <end position="192"/>
    </location>
</feature>
<evidence type="ECO:0000259" key="5">
    <source>
        <dbReference type="PROSITE" id="PS51635"/>
    </source>
</evidence>
<evidence type="ECO:0000256" key="1">
    <source>
        <dbReference type="ARBA" id="ARBA00022801"/>
    </source>
</evidence>
<keyword evidence="3 4" id="KW-0443">Lipid metabolism</keyword>
<dbReference type="Pfam" id="PF01734">
    <property type="entry name" value="Patatin"/>
    <property type="match status" value="1"/>
</dbReference>
<comment type="caution">
    <text evidence="6">The sequence shown here is derived from an EMBL/GenBank/DDBJ whole genome shotgun (WGS) entry which is preliminary data.</text>
</comment>
<dbReference type="PANTHER" id="PTHR14226:SF57">
    <property type="entry name" value="BLR7027 PROTEIN"/>
    <property type="match status" value="1"/>
</dbReference>
<dbReference type="GO" id="GO:0016787">
    <property type="term" value="F:hydrolase activity"/>
    <property type="evidence" value="ECO:0007669"/>
    <property type="project" value="UniProtKB-UniRule"/>
</dbReference>
<feature type="active site" description="Proton acceptor" evidence="4">
    <location>
        <position position="190"/>
    </location>
</feature>
<dbReference type="RefSeq" id="WP_002492159.1">
    <property type="nucleotide sequence ID" value="NZ_AP021848.1"/>
</dbReference>
<accession>A0A292DHR9</accession>
<evidence type="ECO:0000256" key="2">
    <source>
        <dbReference type="ARBA" id="ARBA00022963"/>
    </source>
</evidence>
<evidence type="ECO:0000256" key="4">
    <source>
        <dbReference type="PROSITE-ProRule" id="PRU01161"/>
    </source>
</evidence>
<evidence type="ECO:0000256" key="3">
    <source>
        <dbReference type="ARBA" id="ARBA00023098"/>
    </source>
</evidence>
<feature type="short sequence motif" description="GXGXXG" evidence="4">
    <location>
        <begin position="11"/>
        <end position="16"/>
    </location>
</feature>
<dbReference type="PANTHER" id="PTHR14226">
    <property type="entry name" value="NEUROPATHY TARGET ESTERASE/SWISS CHEESE D.MELANOGASTER"/>
    <property type="match status" value="1"/>
</dbReference>
<keyword evidence="2 4" id="KW-0442">Lipid degradation</keyword>
<reference evidence="6 7" key="1">
    <citation type="journal article" date="2019" name="Sci. Transl. Med.">
        <title>Quorum sensing between bacterial species on the skin protects against epidermal injury in atopic dermatitis.</title>
        <authorList>
            <person name="Williams M.R."/>
        </authorList>
    </citation>
    <scope>NUCLEOTIDE SEQUENCE [LARGE SCALE GENOMIC DNA]</scope>
    <source>
        <strain evidence="6 7">E7</strain>
    </source>
</reference>
<protein>
    <submittedName>
        <fullName evidence="6">Patatin-like phospholipase family protein</fullName>
    </submittedName>
</protein>
<feature type="domain" description="PNPLA" evidence="5">
    <location>
        <begin position="7"/>
        <end position="204"/>
    </location>
</feature>
<dbReference type="GeneID" id="58090665"/>
<dbReference type="Gene3D" id="3.40.1090.10">
    <property type="entry name" value="Cytosolic phospholipase A2 catalytic domain"/>
    <property type="match status" value="1"/>
</dbReference>